<reference evidence="2 3" key="1">
    <citation type="submission" date="2016-10" db="EMBL/GenBank/DDBJ databases">
        <authorList>
            <person name="de Groot N.N."/>
        </authorList>
    </citation>
    <scope>NUCLEOTIDE SEQUENCE [LARGE SCALE GENOMIC DNA]</scope>
    <source>
        <strain evidence="2 3">DSM 15019</strain>
    </source>
</reference>
<accession>A0A1H1LE83</accession>
<name>A0A1H1LE83_9MICO</name>
<dbReference type="EMBL" id="LT629770">
    <property type="protein sequence ID" value="SDR70981.1"/>
    <property type="molecule type" value="Genomic_DNA"/>
</dbReference>
<evidence type="ECO:0000313" key="1">
    <source>
        <dbReference type="EMBL" id="SDR70981.1"/>
    </source>
</evidence>
<dbReference type="RefSeq" id="WP_060920998.1">
    <property type="nucleotide sequence ID" value="NZ_LT629770.1"/>
</dbReference>
<sequence length="120" mass="12912">MPSAGLSPTVRLSVTLDAICSRNRYTTDPAPVLAELREVAGERRDVLAEAAGTWVGYFEDRHTATLCTALRALPDLEPWIALGQHRRSLPAPSTPELLGHGQAAALPLYITTDPAVLDEP</sequence>
<dbReference type="EMBL" id="LT629770">
    <property type="protein sequence ID" value="SDR72803.1"/>
    <property type="molecule type" value="Genomic_DNA"/>
</dbReference>
<evidence type="ECO:0000313" key="2">
    <source>
        <dbReference type="EMBL" id="SDR72803.1"/>
    </source>
</evidence>
<gene>
    <name evidence="1" type="ORF">SAMN04489809_0028</name>
    <name evidence="2" type="ORF">SAMN04489809_0104</name>
</gene>
<dbReference type="GeneID" id="36300311"/>
<dbReference type="Proteomes" id="UP000182126">
    <property type="component" value="Chromosome I"/>
</dbReference>
<dbReference type="AlphaFoldDB" id="A0A1H1LE83"/>
<evidence type="ECO:0000313" key="3">
    <source>
        <dbReference type="Proteomes" id="UP000182126"/>
    </source>
</evidence>
<protein>
    <submittedName>
        <fullName evidence="2">Uncharacterized protein</fullName>
    </submittedName>
</protein>
<proteinExistence type="predicted"/>
<organism evidence="2 3">
    <name type="scientific">Microbacterium paraoxydans</name>
    <dbReference type="NCBI Taxonomy" id="199592"/>
    <lineage>
        <taxon>Bacteria</taxon>
        <taxon>Bacillati</taxon>
        <taxon>Actinomycetota</taxon>
        <taxon>Actinomycetes</taxon>
        <taxon>Micrococcales</taxon>
        <taxon>Microbacteriaceae</taxon>
        <taxon>Microbacterium</taxon>
    </lineage>
</organism>